<accession>A0A5B6WI23</accession>
<dbReference type="Proteomes" id="UP000325315">
    <property type="component" value="Unassembled WGS sequence"/>
</dbReference>
<gene>
    <name evidence="2" type="ORF">EPI10_021171</name>
</gene>
<dbReference type="PANTHER" id="PTHR34072">
    <property type="entry name" value="ENZYMATIC POLYPROTEIN-RELATED"/>
    <property type="match status" value="1"/>
</dbReference>
<dbReference type="InterPro" id="IPR043502">
    <property type="entry name" value="DNA/RNA_pol_sf"/>
</dbReference>
<dbReference type="CDD" id="cd09274">
    <property type="entry name" value="RNase_HI_RT_Ty3"/>
    <property type="match status" value="1"/>
</dbReference>
<dbReference type="AlphaFoldDB" id="A0A5B6WI23"/>
<reference evidence="3" key="1">
    <citation type="journal article" date="2019" name="Plant Biotechnol. J.">
        <title>Genome sequencing of the Australian wild diploid species Gossypium australe highlights disease resistance and delayed gland morphogenesis.</title>
        <authorList>
            <person name="Cai Y."/>
            <person name="Cai X."/>
            <person name="Wang Q."/>
            <person name="Wang P."/>
            <person name="Zhang Y."/>
            <person name="Cai C."/>
            <person name="Xu Y."/>
            <person name="Wang K."/>
            <person name="Zhou Z."/>
            <person name="Wang C."/>
            <person name="Geng S."/>
            <person name="Li B."/>
            <person name="Dong Q."/>
            <person name="Hou Y."/>
            <person name="Wang H."/>
            <person name="Ai P."/>
            <person name="Liu Z."/>
            <person name="Yi F."/>
            <person name="Sun M."/>
            <person name="An G."/>
            <person name="Cheng J."/>
            <person name="Zhang Y."/>
            <person name="Shi Q."/>
            <person name="Xie Y."/>
            <person name="Shi X."/>
            <person name="Chang Y."/>
            <person name="Huang F."/>
            <person name="Chen Y."/>
            <person name="Hong S."/>
            <person name="Mi L."/>
            <person name="Sun Q."/>
            <person name="Zhang L."/>
            <person name="Zhou B."/>
            <person name="Peng R."/>
            <person name="Zhang X."/>
            <person name="Liu F."/>
        </authorList>
    </citation>
    <scope>NUCLEOTIDE SEQUENCE [LARGE SCALE GENOMIC DNA]</scope>
    <source>
        <strain evidence="3">cv. PA1801</strain>
    </source>
</reference>
<name>A0A5B6WI23_9ROSI</name>
<protein>
    <submittedName>
        <fullName evidence="2">CCHC-type integrase</fullName>
    </submittedName>
</protein>
<dbReference type="EMBL" id="SMMG02000003">
    <property type="protein sequence ID" value="KAA3480755.1"/>
    <property type="molecule type" value="Genomic_DNA"/>
</dbReference>
<keyword evidence="3" id="KW-1185">Reference proteome</keyword>
<evidence type="ECO:0000313" key="2">
    <source>
        <dbReference type="EMBL" id="KAA3480755.1"/>
    </source>
</evidence>
<evidence type="ECO:0000259" key="1">
    <source>
        <dbReference type="Pfam" id="PF17919"/>
    </source>
</evidence>
<dbReference type="OrthoDB" id="1738613at2759"/>
<proteinExistence type="predicted"/>
<dbReference type="PANTHER" id="PTHR34072:SF59">
    <property type="entry name" value="CCHC-TYPE INTEGRASE"/>
    <property type="match status" value="1"/>
</dbReference>
<dbReference type="SUPFAM" id="SSF56672">
    <property type="entry name" value="DNA/RNA polymerases"/>
    <property type="match status" value="1"/>
</dbReference>
<organism evidence="2 3">
    <name type="scientific">Gossypium australe</name>
    <dbReference type="NCBI Taxonomy" id="47621"/>
    <lineage>
        <taxon>Eukaryota</taxon>
        <taxon>Viridiplantae</taxon>
        <taxon>Streptophyta</taxon>
        <taxon>Embryophyta</taxon>
        <taxon>Tracheophyta</taxon>
        <taxon>Spermatophyta</taxon>
        <taxon>Magnoliopsida</taxon>
        <taxon>eudicotyledons</taxon>
        <taxon>Gunneridae</taxon>
        <taxon>Pentapetalae</taxon>
        <taxon>rosids</taxon>
        <taxon>malvids</taxon>
        <taxon>Malvales</taxon>
        <taxon>Malvaceae</taxon>
        <taxon>Malvoideae</taxon>
        <taxon>Gossypium</taxon>
    </lineage>
</organism>
<dbReference type="InterPro" id="IPR041577">
    <property type="entry name" value="RT_RNaseH_2"/>
</dbReference>
<comment type="caution">
    <text evidence="2">The sequence shown here is derived from an EMBL/GenBank/DDBJ whole genome shotgun (WGS) entry which is preliminary data.</text>
</comment>
<evidence type="ECO:0000313" key="3">
    <source>
        <dbReference type="Proteomes" id="UP000325315"/>
    </source>
</evidence>
<dbReference type="Pfam" id="PF17919">
    <property type="entry name" value="RT_RNaseH_2"/>
    <property type="match status" value="1"/>
</dbReference>
<feature type="domain" description="Reverse transcriptase/retrotransposon-derived protein RNase H-like" evidence="1">
    <location>
        <begin position="2"/>
        <end position="80"/>
    </location>
</feature>
<sequence>MLTKAQVLTQPKSEEEFIIYSDSSLCGLGYVLMQNCKVIAYASRQLKPYKWNYLTHDLELAAIVFSLKIWRHYFTVKNVIILLIMKHRWLNLLKDYDLVIAYHPGKANVVANALSRKSLFSLKAAELIVKPVFVSKIEELQKVYSELLTKV</sequence>